<keyword evidence="5 6" id="KW-0472">Membrane</keyword>
<evidence type="ECO:0000256" key="6">
    <source>
        <dbReference type="SAM" id="Phobius"/>
    </source>
</evidence>
<dbReference type="OrthoDB" id="9809733at2"/>
<comment type="subcellular location">
    <subcellularLocation>
        <location evidence="1">Membrane</location>
        <topology evidence="1">Multi-pass membrane protein</topology>
    </subcellularLocation>
</comment>
<dbReference type="PANTHER" id="PTHR31272:SF4">
    <property type="entry name" value="CYTOCHROME C-TYPE BIOGENESIS PROTEIN HI_1454-RELATED"/>
    <property type="match status" value="1"/>
</dbReference>
<reference evidence="8 9" key="1">
    <citation type="submission" date="2015-06" db="EMBL/GenBank/DDBJ databases">
        <title>Draft genome sequence of the purine-degrading Clostridium cylindrosporum HC-1 (DSM 605).</title>
        <authorList>
            <person name="Poehlein A."/>
            <person name="Schiel-Bengelsdorf B."/>
            <person name="Bengelsdorf F."/>
            <person name="Daniel R."/>
            <person name="Duerre P."/>
        </authorList>
    </citation>
    <scope>NUCLEOTIDE SEQUENCE [LARGE SCALE GENOMIC DNA]</scope>
    <source>
        <strain evidence="8 9">DSM 605</strain>
    </source>
</reference>
<keyword evidence="4 6" id="KW-1133">Transmembrane helix</keyword>
<gene>
    <name evidence="8" type="primary">ccdA</name>
    <name evidence="8" type="ORF">CLCY_6c01240</name>
</gene>
<dbReference type="AlphaFoldDB" id="A0A0J8DGF2"/>
<feature type="transmembrane region" description="Helical" evidence="6">
    <location>
        <begin position="132"/>
        <end position="154"/>
    </location>
</feature>
<protein>
    <submittedName>
        <fullName evidence="8">Cytochrome c-type biogenesis protein CcdA</fullName>
    </submittedName>
</protein>
<evidence type="ECO:0000256" key="3">
    <source>
        <dbReference type="ARBA" id="ARBA00022692"/>
    </source>
</evidence>
<feature type="transmembrane region" description="Helical" evidence="6">
    <location>
        <begin position="195"/>
        <end position="218"/>
    </location>
</feature>
<dbReference type="GO" id="GO:0017004">
    <property type="term" value="P:cytochrome complex assembly"/>
    <property type="evidence" value="ECO:0007669"/>
    <property type="project" value="InterPro"/>
</dbReference>
<comment type="similarity">
    <text evidence="2">Belongs to the DsbD family.</text>
</comment>
<evidence type="ECO:0000256" key="2">
    <source>
        <dbReference type="ARBA" id="ARBA00006143"/>
    </source>
</evidence>
<comment type="caution">
    <text evidence="8">The sequence shown here is derived from an EMBL/GenBank/DDBJ whole genome shotgun (WGS) entry which is preliminary data.</text>
</comment>
<organism evidence="8 9">
    <name type="scientific">Clostridium cylindrosporum DSM 605</name>
    <dbReference type="NCBI Taxonomy" id="1121307"/>
    <lineage>
        <taxon>Bacteria</taxon>
        <taxon>Bacillati</taxon>
        <taxon>Bacillota</taxon>
        <taxon>Clostridia</taxon>
        <taxon>Eubacteriales</taxon>
        <taxon>Clostridiaceae</taxon>
        <taxon>Clostridium</taxon>
    </lineage>
</organism>
<dbReference type="RefSeq" id="WP_048569319.1">
    <property type="nucleotide sequence ID" value="NZ_LFVU01000002.1"/>
</dbReference>
<dbReference type="GO" id="GO:0016020">
    <property type="term" value="C:membrane"/>
    <property type="evidence" value="ECO:0007669"/>
    <property type="project" value="UniProtKB-SubCell"/>
</dbReference>
<dbReference type="PANTHER" id="PTHR31272">
    <property type="entry name" value="CYTOCHROME C-TYPE BIOGENESIS PROTEIN HI_1454-RELATED"/>
    <property type="match status" value="1"/>
</dbReference>
<keyword evidence="9" id="KW-1185">Reference proteome</keyword>
<feature type="transmembrane region" description="Helical" evidence="6">
    <location>
        <begin position="92"/>
        <end position="111"/>
    </location>
</feature>
<evidence type="ECO:0000256" key="4">
    <source>
        <dbReference type="ARBA" id="ARBA00022989"/>
    </source>
</evidence>
<sequence length="234" mass="25946">MNDITLILAFCAGLLSFLSPCVLPLVPAYIGYITGSAIKDMDNKSKKLSILYKSLGFVLGFSIIFILMGASITTLGNILIKNQNLFRKVSGLLMIVFGLHTMGIFKIKLFYYEKRFSSFNLIGKKFSSLIMGMTFAFGWTPCVGPILSSILIYASSLDTIYKGVLLLSVYSIGVAVPFTLTALAIENFIKYKNRFLKYMSAISLISGLLLIIMGIMTFTNSLSILSRYLNFINF</sequence>
<dbReference type="Proteomes" id="UP000036756">
    <property type="component" value="Unassembled WGS sequence"/>
</dbReference>
<dbReference type="InterPro" id="IPR051790">
    <property type="entry name" value="Cytochrome_c-biogenesis_DsbD"/>
</dbReference>
<name>A0A0J8DGF2_CLOCY</name>
<feature type="transmembrane region" description="Helical" evidence="6">
    <location>
        <begin position="55"/>
        <end position="80"/>
    </location>
</feature>
<evidence type="ECO:0000256" key="1">
    <source>
        <dbReference type="ARBA" id="ARBA00004141"/>
    </source>
</evidence>
<evidence type="ECO:0000313" key="9">
    <source>
        <dbReference type="Proteomes" id="UP000036756"/>
    </source>
</evidence>
<feature type="domain" description="Cytochrome C biogenesis protein transmembrane" evidence="7">
    <location>
        <begin position="5"/>
        <end position="217"/>
    </location>
</feature>
<feature type="transmembrane region" description="Helical" evidence="6">
    <location>
        <begin position="6"/>
        <end position="34"/>
    </location>
</feature>
<keyword evidence="3 6" id="KW-0812">Transmembrane</keyword>
<dbReference type="EMBL" id="LFVU01000002">
    <property type="protein sequence ID" value="KMT23243.1"/>
    <property type="molecule type" value="Genomic_DNA"/>
</dbReference>
<dbReference type="InterPro" id="IPR003834">
    <property type="entry name" value="Cyt_c_assmbl_TM_dom"/>
</dbReference>
<feature type="transmembrane region" description="Helical" evidence="6">
    <location>
        <begin position="160"/>
        <end position="183"/>
    </location>
</feature>
<evidence type="ECO:0000256" key="5">
    <source>
        <dbReference type="ARBA" id="ARBA00023136"/>
    </source>
</evidence>
<proteinExistence type="inferred from homology"/>
<evidence type="ECO:0000313" key="8">
    <source>
        <dbReference type="EMBL" id="KMT23243.1"/>
    </source>
</evidence>
<dbReference type="Pfam" id="PF02683">
    <property type="entry name" value="DsbD_TM"/>
    <property type="match status" value="1"/>
</dbReference>
<evidence type="ECO:0000259" key="7">
    <source>
        <dbReference type="Pfam" id="PF02683"/>
    </source>
</evidence>
<dbReference type="PATRIC" id="fig|1121307.3.peg.2257"/>
<dbReference type="STRING" id="1121307.CLCY_6c01240"/>
<accession>A0A0J8DGF2</accession>